<dbReference type="SUPFAM" id="SSF51735">
    <property type="entry name" value="NAD(P)-binding Rossmann-fold domains"/>
    <property type="match status" value="1"/>
</dbReference>
<dbReference type="KEGG" id="sgp:SpiGrapes_1979"/>
<dbReference type="GO" id="GO:0005829">
    <property type="term" value="C:cytosol"/>
    <property type="evidence" value="ECO:0007669"/>
    <property type="project" value="TreeGrafter"/>
</dbReference>
<gene>
    <name evidence="3" type="ordered locus">SpiGrapes_1979</name>
</gene>
<accession>G8QQC1</accession>
<dbReference type="GO" id="GO:0008926">
    <property type="term" value="F:mannitol-1-phosphate 5-dehydrogenase activity"/>
    <property type="evidence" value="ECO:0007669"/>
    <property type="project" value="TreeGrafter"/>
</dbReference>
<sequence length="134" mass="15114">MKPISEAKEPVQRAERILQYGEGNFLRAFADWQVDILNEKTDFNGNIVIVQPLERGLGNLINTQKGLYTTILRGVQNGKNIEEYRTITSVSLCLNPFNEEKCKQYIALDGDIERKKHGGSQRGYSVSLLGGDRI</sequence>
<evidence type="ECO:0000313" key="3">
    <source>
        <dbReference type="EMBL" id="AEV29766.1"/>
    </source>
</evidence>
<dbReference type="AlphaFoldDB" id="G8QQC1"/>
<dbReference type="eggNOG" id="COG0246">
    <property type="taxonomic scope" value="Bacteria"/>
</dbReference>
<dbReference type="Proteomes" id="UP000005632">
    <property type="component" value="Chromosome"/>
</dbReference>
<keyword evidence="1" id="KW-0560">Oxidoreductase</keyword>
<dbReference type="Pfam" id="PF01232">
    <property type="entry name" value="Mannitol_dh"/>
    <property type="match status" value="1"/>
</dbReference>
<dbReference type="GO" id="GO:0019592">
    <property type="term" value="P:mannitol catabolic process"/>
    <property type="evidence" value="ECO:0007669"/>
    <property type="project" value="TreeGrafter"/>
</dbReference>
<keyword evidence="4" id="KW-1185">Reference proteome</keyword>
<dbReference type="RefSeq" id="WP_014270609.1">
    <property type="nucleotide sequence ID" value="NC_016633.1"/>
</dbReference>
<evidence type="ECO:0000256" key="1">
    <source>
        <dbReference type="ARBA" id="ARBA00023002"/>
    </source>
</evidence>
<dbReference type="EMBL" id="CP003155">
    <property type="protein sequence ID" value="AEV29766.1"/>
    <property type="molecule type" value="Genomic_DNA"/>
</dbReference>
<evidence type="ECO:0000313" key="4">
    <source>
        <dbReference type="Proteomes" id="UP000005632"/>
    </source>
</evidence>
<dbReference type="PANTHER" id="PTHR30524:SF0">
    <property type="entry name" value="ALTRONATE OXIDOREDUCTASE-RELATED"/>
    <property type="match status" value="1"/>
</dbReference>
<dbReference type="OrthoDB" id="9768714at2"/>
<dbReference type="PANTHER" id="PTHR30524">
    <property type="entry name" value="MANNITOL-1-PHOSPHATE 5-DEHYDROGENASE"/>
    <property type="match status" value="1"/>
</dbReference>
<dbReference type="InterPro" id="IPR036291">
    <property type="entry name" value="NAD(P)-bd_dom_sf"/>
</dbReference>
<protein>
    <submittedName>
        <fullName evidence="3">Mannitol-1-phosphate/altronate dehydrogenase</fullName>
    </submittedName>
</protein>
<evidence type="ECO:0000259" key="2">
    <source>
        <dbReference type="Pfam" id="PF01232"/>
    </source>
</evidence>
<dbReference type="InterPro" id="IPR013131">
    <property type="entry name" value="Mannitol_DH_N"/>
</dbReference>
<organism evidence="3 4">
    <name type="scientific">Sphaerochaeta pleomorpha (strain ATCC BAA-1885 / DSM 22778 / Grapes)</name>
    <dbReference type="NCBI Taxonomy" id="158190"/>
    <lineage>
        <taxon>Bacteria</taxon>
        <taxon>Pseudomonadati</taxon>
        <taxon>Spirochaetota</taxon>
        <taxon>Spirochaetia</taxon>
        <taxon>Spirochaetales</taxon>
        <taxon>Sphaerochaetaceae</taxon>
        <taxon>Sphaerochaeta</taxon>
    </lineage>
</organism>
<reference evidence="3 4" key="1">
    <citation type="submission" date="2011-11" db="EMBL/GenBank/DDBJ databases">
        <title>Complete sequence of Spirochaeta sp. grapes.</title>
        <authorList>
            <consortium name="US DOE Joint Genome Institute"/>
            <person name="Lucas S."/>
            <person name="Han J."/>
            <person name="Lapidus A."/>
            <person name="Cheng J.-F."/>
            <person name="Goodwin L."/>
            <person name="Pitluck S."/>
            <person name="Peters L."/>
            <person name="Ovchinnikova G."/>
            <person name="Munk A.C."/>
            <person name="Detter J.C."/>
            <person name="Han C."/>
            <person name="Tapia R."/>
            <person name="Land M."/>
            <person name="Hauser L."/>
            <person name="Kyrpides N."/>
            <person name="Ivanova N."/>
            <person name="Pagani I."/>
            <person name="Ritalahtilisa K."/>
            <person name="Loeffler F."/>
            <person name="Woyke T."/>
        </authorList>
    </citation>
    <scope>NUCLEOTIDE SEQUENCE [LARGE SCALE GENOMIC DNA]</scope>
    <source>
        <strain evidence="4">ATCC BAA-1885 / DSM 22778 / Grapes</strain>
    </source>
</reference>
<proteinExistence type="predicted"/>
<feature type="domain" description="Mannitol dehydrogenase N-terminal" evidence="2">
    <location>
        <begin position="15"/>
        <end position="90"/>
    </location>
</feature>
<dbReference type="HOGENOM" id="CLU_1894854_0_0_12"/>
<dbReference type="Gene3D" id="3.40.50.720">
    <property type="entry name" value="NAD(P)-binding Rossmann-like Domain"/>
    <property type="match status" value="1"/>
</dbReference>
<dbReference type="STRING" id="158190.SpiGrapes_1979"/>
<name>G8QQC1_SPHPG</name>